<gene>
    <name evidence="2" type="ORF">EDC56_1282</name>
</gene>
<dbReference type="AlphaFoldDB" id="A0A3N2E0T1"/>
<evidence type="ECO:0000313" key="2">
    <source>
        <dbReference type="EMBL" id="ROS05731.1"/>
    </source>
</evidence>
<evidence type="ECO:0000256" key="1">
    <source>
        <dbReference type="SAM" id="MobiDB-lite"/>
    </source>
</evidence>
<dbReference type="OrthoDB" id="1684418at2"/>
<comment type="caution">
    <text evidence="2">The sequence shown here is derived from an EMBL/GenBank/DDBJ whole genome shotgun (WGS) entry which is preliminary data.</text>
</comment>
<feature type="region of interest" description="Disordered" evidence="1">
    <location>
        <begin position="1"/>
        <end position="29"/>
    </location>
</feature>
<reference evidence="2 3" key="1">
    <citation type="submission" date="2018-11" db="EMBL/GenBank/DDBJ databases">
        <title>Genomic Encyclopedia of Type Strains, Phase IV (KMG-IV): sequencing the most valuable type-strain genomes for metagenomic binning, comparative biology and taxonomic classification.</title>
        <authorList>
            <person name="Goeker M."/>
        </authorList>
    </citation>
    <scope>NUCLEOTIDE SEQUENCE [LARGE SCALE GENOMIC DNA]</scope>
    <source>
        <strain evidence="2 3">DSM 100316</strain>
    </source>
</reference>
<dbReference type="InterPro" id="IPR021739">
    <property type="entry name" value="SaV-like"/>
</dbReference>
<protein>
    <submittedName>
        <fullName evidence="2">Uncharacterized protein DUF3310</fullName>
    </submittedName>
</protein>
<accession>A0A3N2E0T1</accession>
<keyword evidence="3" id="KW-1185">Reference proteome</keyword>
<name>A0A3N2E0T1_9GAMM</name>
<proteinExistence type="predicted"/>
<dbReference type="Proteomes" id="UP000275394">
    <property type="component" value="Unassembled WGS sequence"/>
</dbReference>
<sequence>MKAKPPPTVTTPSSSASGPHTPAKADSHYDAGGIKTICILKAKLTPEQYEGFLLGNIIKYSSRINHKGQFDSDARKIGVYTKMLEENRA</sequence>
<dbReference type="RefSeq" id="WP_123711627.1">
    <property type="nucleotide sequence ID" value="NZ_RKHR01000003.1"/>
</dbReference>
<organism evidence="2 3">
    <name type="scientific">Sinobacterium caligoides</name>
    <dbReference type="NCBI Taxonomy" id="933926"/>
    <lineage>
        <taxon>Bacteria</taxon>
        <taxon>Pseudomonadati</taxon>
        <taxon>Pseudomonadota</taxon>
        <taxon>Gammaproteobacteria</taxon>
        <taxon>Cellvibrionales</taxon>
        <taxon>Spongiibacteraceae</taxon>
        <taxon>Sinobacterium</taxon>
    </lineage>
</organism>
<evidence type="ECO:0000313" key="3">
    <source>
        <dbReference type="Proteomes" id="UP000275394"/>
    </source>
</evidence>
<dbReference type="EMBL" id="RKHR01000003">
    <property type="protein sequence ID" value="ROS05731.1"/>
    <property type="molecule type" value="Genomic_DNA"/>
</dbReference>
<dbReference type="Pfam" id="PF11753">
    <property type="entry name" value="DUF3310"/>
    <property type="match status" value="1"/>
</dbReference>